<evidence type="ECO:0000313" key="3">
    <source>
        <dbReference type="WBParaSite" id="ACOC_0000418301-mRNA-1"/>
    </source>
</evidence>
<proteinExistence type="predicted"/>
<gene>
    <name evidence="1" type="ORF">ACOC_LOCUS4184</name>
</gene>
<evidence type="ECO:0000313" key="2">
    <source>
        <dbReference type="Proteomes" id="UP000267027"/>
    </source>
</evidence>
<protein>
    <submittedName>
        <fullName evidence="3">Acyl-CoA dehydrogenase</fullName>
    </submittedName>
</protein>
<organism evidence="3">
    <name type="scientific">Angiostrongylus costaricensis</name>
    <name type="common">Nematode worm</name>
    <dbReference type="NCBI Taxonomy" id="334426"/>
    <lineage>
        <taxon>Eukaryota</taxon>
        <taxon>Metazoa</taxon>
        <taxon>Ecdysozoa</taxon>
        <taxon>Nematoda</taxon>
        <taxon>Chromadorea</taxon>
        <taxon>Rhabditida</taxon>
        <taxon>Rhabditina</taxon>
        <taxon>Rhabditomorpha</taxon>
        <taxon>Strongyloidea</taxon>
        <taxon>Metastrongylidae</taxon>
        <taxon>Angiostrongylus</taxon>
    </lineage>
</organism>
<keyword evidence="2" id="KW-1185">Reference proteome</keyword>
<dbReference type="Proteomes" id="UP000267027">
    <property type="component" value="Unassembled WGS sequence"/>
</dbReference>
<dbReference type="EMBL" id="UYYA01002415">
    <property type="protein sequence ID" value="VDM55769.1"/>
    <property type="molecule type" value="Genomic_DNA"/>
</dbReference>
<dbReference type="AlphaFoldDB" id="A0A0R3PIK6"/>
<name>A0A0R3PIK6_ANGCS</name>
<sequence length="47" mass="4999">ATERADVVDALHDEDTRRAGWSSIDTGWSLAAGPLFTHKNVEGMGAS</sequence>
<evidence type="ECO:0000313" key="1">
    <source>
        <dbReference type="EMBL" id="VDM55769.1"/>
    </source>
</evidence>
<dbReference type="WBParaSite" id="ACOC_0000418301-mRNA-1">
    <property type="protein sequence ID" value="ACOC_0000418301-mRNA-1"/>
    <property type="gene ID" value="ACOC_0000418301"/>
</dbReference>
<accession>A0A0R3PIK6</accession>
<reference evidence="3" key="1">
    <citation type="submission" date="2017-02" db="UniProtKB">
        <authorList>
            <consortium name="WormBaseParasite"/>
        </authorList>
    </citation>
    <scope>IDENTIFICATION</scope>
</reference>
<reference evidence="1 2" key="2">
    <citation type="submission" date="2018-11" db="EMBL/GenBank/DDBJ databases">
        <authorList>
            <consortium name="Pathogen Informatics"/>
        </authorList>
    </citation>
    <scope>NUCLEOTIDE SEQUENCE [LARGE SCALE GENOMIC DNA]</scope>
    <source>
        <strain evidence="1 2">Costa Rica</strain>
    </source>
</reference>